<evidence type="ECO:0000259" key="1">
    <source>
        <dbReference type="Pfam" id="PF01326"/>
    </source>
</evidence>
<dbReference type="GO" id="GO:0016301">
    <property type="term" value="F:kinase activity"/>
    <property type="evidence" value="ECO:0007669"/>
    <property type="project" value="InterPro"/>
</dbReference>
<evidence type="ECO:0000313" key="2">
    <source>
        <dbReference type="EMBL" id="OPJ59638.1"/>
    </source>
</evidence>
<dbReference type="OrthoDB" id="9765468at2"/>
<protein>
    <submittedName>
        <fullName evidence="2">Phosphoenolpyruvate synthase</fullName>
    </submittedName>
</protein>
<accession>A0A1V4II07</accession>
<dbReference type="EMBL" id="MZGV01000041">
    <property type="protein sequence ID" value="OPJ59638.1"/>
    <property type="molecule type" value="Genomic_DNA"/>
</dbReference>
<feature type="domain" description="Pyruvate phosphate dikinase AMP/ATP-binding" evidence="1">
    <location>
        <begin position="16"/>
        <end position="89"/>
    </location>
</feature>
<dbReference type="Gene3D" id="3.30.1490.20">
    <property type="entry name" value="ATP-grasp fold, A domain"/>
    <property type="match status" value="1"/>
</dbReference>
<comment type="caution">
    <text evidence="2">The sequence shown here is derived from an EMBL/GenBank/DDBJ whole genome shotgun (WGS) entry which is preliminary data.</text>
</comment>
<dbReference type="Pfam" id="PF01326">
    <property type="entry name" value="PPDK_N"/>
    <property type="match status" value="1"/>
</dbReference>
<keyword evidence="2" id="KW-0670">Pyruvate</keyword>
<sequence length="94" mass="10785">MKYFLTWEEAFKSGVSLVGGKGWNLGRLDRYGFSIPKGVVLTALAYDEYMKHNQLEELISSFASSITLKNLDKTDVKNRLAQIREKIMRRIPNS</sequence>
<reference evidence="2 3" key="1">
    <citation type="submission" date="2017-03" db="EMBL/GenBank/DDBJ databases">
        <title>Genome sequence of Clostridium oryzae DSM 28571.</title>
        <authorList>
            <person name="Poehlein A."/>
            <person name="Daniel R."/>
        </authorList>
    </citation>
    <scope>NUCLEOTIDE SEQUENCE [LARGE SCALE GENOMIC DNA]</scope>
    <source>
        <strain evidence="2 3">DSM 28571</strain>
    </source>
</reference>
<dbReference type="InterPro" id="IPR013815">
    <property type="entry name" value="ATP_grasp_subdomain_1"/>
</dbReference>
<dbReference type="STRING" id="1450648.CLORY_31820"/>
<proteinExistence type="predicted"/>
<dbReference type="Proteomes" id="UP000190080">
    <property type="component" value="Unassembled WGS sequence"/>
</dbReference>
<organism evidence="2 3">
    <name type="scientific">Clostridium oryzae</name>
    <dbReference type="NCBI Taxonomy" id="1450648"/>
    <lineage>
        <taxon>Bacteria</taxon>
        <taxon>Bacillati</taxon>
        <taxon>Bacillota</taxon>
        <taxon>Clostridia</taxon>
        <taxon>Eubacteriales</taxon>
        <taxon>Clostridiaceae</taxon>
        <taxon>Clostridium</taxon>
    </lineage>
</organism>
<keyword evidence="3" id="KW-1185">Reference proteome</keyword>
<dbReference type="SUPFAM" id="SSF56059">
    <property type="entry name" value="Glutathione synthetase ATP-binding domain-like"/>
    <property type="match status" value="1"/>
</dbReference>
<dbReference type="RefSeq" id="WP_079426326.1">
    <property type="nucleotide sequence ID" value="NZ_MZGV01000041.1"/>
</dbReference>
<gene>
    <name evidence="2" type="ORF">CLORY_31820</name>
</gene>
<evidence type="ECO:0000313" key="3">
    <source>
        <dbReference type="Proteomes" id="UP000190080"/>
    </source>
</evidence>
<name>A0A1V4II07_9CLOT</name>
<dbReference type="GO" id="GO:0005524">
    <property type="term" value="F:ATP binding"/>
    <property type="evidence" value="ECO:0007669"/>
    <property type="project" value="InterPro"/>
</dbReference>
<dbReference type="AlphaFoldDB" id="A0A1V4II07"/>
<dbReference type="InterPro" id="IPR002192">
    <property type="entry name" value="PPDK_AMP/ATP-bd"/>
</dbReference>